<organism evidence="2 3">
    <name type="scientific">Rosa chinensis</name>
    <name type="common">China rose</name>
    <dbReference type="NCBI Taxonomy" id="74649"/>
    <lineage>
        <taxon>Eukaryota</taxon>
        <taxon>Viridiplantae</taxon>
        <taxon>Streptophyta</taxon>
        <taxon>Embryophyta</taxon>
        <taxon>Tracheophyta</taxon>
        <taxon>Spermatophyta</taxon>
        <taxon>Magnoliopsida</taxon>
        <taxon>eudicotyledons</taxon>
        <taxon>Gunneridae</taxon>
        <taxon>Pentapetalae</taxon>
        <taxon>rosids</taxon>
        <taxon>fabids</taxon>
        <taxon>Rosales</taxon>
        <taxon>Rosaceae</taxon>
        <taxon>Rosoideae</taxon>
        <taxon>Rosoideae incertae sedis</taxon>
        <taxon>Rosa</taxon>
    </lineage>
</organism>
<keyword evidence="1" id="KW-1133">Transmembrane helix</keyword>
<evidence type="ECO:0000256" key="1">
    <source>
        <dbReference type="SAM" id="Phobius"/>
    </source>
</evidence>
<dbReference type="EMBL" id="PDCK01000040">
    <property type="protein sequence ID" value="PRQ52274.1"/>
    <property type="molecule type" value="Genomic_DNA"/>
</dbReference>
<evidence type="ECO:0000313" key="3">
    <source>
        <dbReference type="Proteomes" id="UP000238479"/>
    </source>
</evidence>
<accession>A0A2P6S0R5</accession>
<evidence type="ECO:0000313" key="2">
    <source>
        <dbReference type="EMBL" id="PRQ52274.1"/>
    </source>
</evidence>
<name>A0A2P6S0R5_ROSCH</name>
<dbReference type="Proteomes" id="UP000238479">
    <property type="component" value="Chromosome 2"/>
</dbReference>
<proteinExistence type="predicted"/>
<sequence length="113" mass="13442">MECVRERERREEEREWFGNRERRTESLITFEHYYLVRVSWHGTCGGCRRLRRRRRQGGGDLYGINIWFRDLFNGLICIIFGFSDFVLGRFNGVGGLSLGVDIDMCYFLISCML</sequence>
<dbReference type="AlphaFoldDB" id="A0A2P6S0R5"/>
<gene>
    <name evidence="2" type="ORF">RchiOBHm_Chr2g0153671</name>
</gene>
<keyword evidence="1" id="KW-0472">Membrane</keyword>
<comment type="caution">
    <text evidence="2">The sequence shown here is derived from an EMBL/GenBank/DDBJ whole genome shotgun (WGS) entry which is preliminary data.</text>
</comment>
<keyword evidence="1" id="KW-0812">Transmembrane</keyword>
<protein>
    <recommendedName>
        <fullName evidence="4">Transmembrane protein</fullName>
    </recommendedName>
</protein>
<feature type="transmembrane region" description="Helical" evidence="1">
    <location>
        <begin position="61"/>
        <end position="82"/>
    </location>
</feature>
<evidence type="ECO:0008006" key="4">
    <source>
        <dbReference type="Google" id="ProtNLM"/>
    </source>
</evidence>
<dbReference type="Gramene" id="PRQ52274">
    <property type="protein sequence ID" value="PRQ52274"/>
    <property type="gene ID" value="RchiOBHm_Chr2g0153671"/>
</dbReference>
<reference evidence="2 3" key="1">
    <citation type="journal article" date="2018" name="Nat. Genet.">
        <title>The Rosa genome provides new insights in the design of modern roses.</title>
        <authorList>
            <person name="Bendahmane M."/>
        </authorList>
    </citation>
    <scope>NUCLEOTIDE SEQUENCE [LARGE SCALE GENOMIC DNA]</scope>
    <source>
        <strain evidence="3">cv. Old Blush</strain>
    </source>
</reference>
<keyword evidence="3" id="KW-1185">Reference proteome</keyword>